<evidence type="ECO:0000313" key="10">
    <source>
        <dbReference type="Proteomes" id="UP000235965"/>
    </source>
</evidence>
<keyword evidence="6" id="KW-0378">Hydrolase</keyword>
<comment type="subcellular location">
    <subcellularLocation>
        <location evidence="2">Nucleus</location>
    </subcellularLocation>
</comment>
<evidence type="ECO:0000256" key="2">
    <source>
        <dbReference type="ARBA" id="ARBA00004123"/>
    </source>
</evidence>
<name>A0A2J7PXC0_9NEOP</name>
<evidence type="ECO:0000259" key="8">
    <source>
        <dbReference type="Pfam" id="PF13359"/>
    </source>
</evidence>
<organism evidence="9 10">
    <name type="scientific">Cryptotermes secundus</name>
    <dbReference type="NCBI Taxonomy" id="105785"/>
    <lineage>
        <taxon>Eukaryota</taxon>
        <taxon>Metazoa</taxon>
        <taxon>Ecdysozoa</taxon>
        <taxon>Arthropoda</taxon>
        <taxon>Hexapoda</taxon>
        <taxon>Insecta</taxon>
        <taxon>Pterygota</taxon>
        <taxon>Neoptera</taxon>
        <taxon>Polyneoptera</taxon>
        <taxon>Dictyoptera</taxon>
        <taxon>Blattodea</taxon>
        <taxon>Blattoidea</taxon>
        <taxon>Termitoidae</taxon>
        <taxon>Kalotermitidae</taxon>
        <taxon>Cryptotermitinae</taxon>
        <taxon>Cryptotermes</taxon>
    </lineage>
</organism>
<evidence type="ECO:0000313" key="9">
    <source>
        <dbReference type="EMBL" id="PNF20983.1"/>
    </source>
</evidence>
<reference evidence="9 10" key="1">
    <citation type="submission" date="2017-12" db="EMBL/GenBank/DDBJ databases">
        <title>Hemimetabolous genomes reveal molecular basis of termite eusociality.</title>
        <authorList>
            <person name="Harrison M.C."/>
            <person name="Jongepier E."/>
            <person name="Robertson H.M."/>
            <person name="Arning N."/>
            <person name="Bitard-Feildel T."/>
            <person name="Chao H."/>
            <person name="Childers C.P."/>
            <person name="Dinh H."/>
            <person name="Doddapaneni H."/>
            <person name="Dugan S."/>
            <person name="Gowin J."/>
            <person name="Greiner C."/>
            <person name="Han Y."/>
            <person name="Hu H."/>
            <person name="Hughes D.S.T."/>
            <person name="Huylmans A.-K."/>
            <person name="Kemena C."/>
            <person name="Kremer L.P.M."/>
            <person name="Lee S.L."/>
            <person name="Lopez-Ezquerra A."/>
            <person name="Mallet L."/>
            <person name="Monroy-Kuhn J.M."/>
            <person name="Moser A."/>
            <person name="Murali S.C."/>
            <person name="Muzny D.M."/>
            <person name="Otani S."/>
            <person name="Piulachs M.-D."/>
            <person name="Poelchau M."/>
            <person name="Qu J."/>
            <person name="Schaub F."/>
            <person name="Wada-Katsumata A."/>
            <person name="Worley K.C."/>
            <person name="Xie Q."/>
            <person name="Ylla G."/>
            <person name="Poulsen M."/>
            <person name="Gibbs R.A."/>
            <person name="Schal C."/>
            <person name="Richards S."/>
            <person name="Belles X."/>
            <person name="Korb J."/>
            <person name="Bornberg-Bauer E."/>
        </authorList>
    </citation>
    <scope>NUCLEOTIDE SEQUENCE [LARGE SCALE GENOMIC DNA]</scope>
    <source>
        <tissue evidence="9">Whole body</tissue>
    </source>
</reference>
<dbReference type="GO" id="GO:0005634">
    <property type="term" value="C:nucleus"/>
    <property type="evidence" value="ECO:0007669"/>
    <property type="project" value="UniProtKB-SubCell"/>
</dbReference>
<dbReference type="GO" id="GO:0016787">
    <property type="term" value="F:hydrolase activity"/>
    <property type="evidence" value="ECO:0007669"/>
    <property type="project" value="UniProtKB-KW"/>
</dbReference>
<dbReference type="PANTHER" id="PTHR22930">
    <property type="match status" value="1"/>
</dbReference>
<evidence type="ECO:0000256" key="6">
    <source>
        <dbReference type="ARBA" id="ARBA00022801"/>
    </source>
</evidence>
<gene>
    <name evidence="9" type="ORF">B7P43_G09497</name>
</gene>
<dbReference type="PANTHER" id="PTHR22930:SF269">
    <property type="entry name" value="NUCLEASE HARBI1-LIKE PROTEIN"/>
    <property type="match status" value="1"/>
</dbReference>
<evidence type="ECO:0000256" key="1">
    <source>
        <dbReference type="ARBA" id="ARBA00001968"/>
    </source>
</evidence>
<evidence type="ECO:0000256" key="5">
    <source>
        <dbReference type="ARBA" id="ARBA00022723"/>
    </source>
</evidence>
<dbReference type="GO" id="GO:0004518">
    <property type="term" value="F:nuclease activity"/>
    <property type="evidence" value="ECO:0007669"/>
    <property type="project" value="UniProtKB-KW"/>
</dbReference>
<dbReference type="OrthoDB" id="2668416at2759"/>
<feature type="domain" description="DDE Tnp4" evidence="8">
    <location>
        <begin position="153"/>
        <end position="231"/>
    </location>
</feature>
<keyword evidence="4" id="KW-0540">Nuclease</keyword>
<evidence type="ECO:0000256" key="3">
    <source>
        <dbReference type="ARBA" id="ARBA00006958"/>
    </source>
</evidence>
<dbReference type="InterPro" id="IPR027806">
    <property type="entry name" value="HARBI1_dom"/>
</dbReference>
<keyword evidence="7" id="KW-0539">Nucleus</keyword>
<keyword evidence="10" id="KW-1185">Reference proteome</keyword>
<comment type="cofactor">
    <cofactor evidence="1">
        <name>a divalent metal cation</name>
        <dbReference type="ChEBI" id="CHEBI:60240"/>
    </cofactor>
</comment>
<dbReference type="Pfam" id="PF13359">
    <property type="entry name" value="DDE_Tnp_4"/>
    <property type="match status" value="1"/>
</dbReference>
<keyword evidence="5" id="KW-0479">Metal-binding</keyword>
<dbReference type="GO" id="GO:0046872">
    <property type="term" value="F:metal ion binding"/>
    <property type="evidence" value="ECO:0007669"/>
    <property type="project" value="UniProtKB-KW"/>
</dbReference>
<evidence type="ECO:0000256" key="4">
    <source>
        <dbReference type="ARBA" id="ARBA00022722"/>
    </source>
</evidence>
<accession>A0A2J7PXC0</accession>
<proteinExistence type="inferred from homology"/>
<dbReference type="EMBL" id="NEVH01020859">
    <property type="protein sequence ID" value="PNF20983.1"/>
    <property type="molecule type" value="Genomic_DNA"/>
</dbReference>
<dbReference type="AlphaFoldDB" id="A0A2J7PXC0"/>
<dbReference type="InParanoid" id="A0A2J7PXC0"/>
<comment type="similarity">
    <text evidence="3">Belongs to the HARBI1 family.</text>
</comment>
<protein>
    <recommendedName>
        <fullName evidence="8">DDE Tnp4 domain-containing protein</fullName>
    </recommendedName>
</protein>
<comment type="caution">
    <text evidence="9">The sequence shown here is derived from an EMBL/GenBank/DDBJ whole genome shotgun (WGS) entry which is preliminary data.</text>
</comment>
<dbReference type="Proteomes" id="UP000235965">
    <property type="component" value="Unassembled WGS sequence"/>
</dbReference>
<dbReference type="InterPro" id="IPR045249">
    <property type="entry name" value="HARBI1-like"/>
</dbReference>
<sequence>MDENAFQILLSKVVRLIGKKDTVLREAISPHVRLIATLRFLATGRSFQDLTFSMRVSPQALGEIIIETCVAIRKALQNFIQLPKSEEEWKQVAHDFEEKWQFPHCLGAVDGKHIQIKNLRIPALVPSVFYDSLKKGELNIPLPEHLPGSNKTAPYVFVGDEAFELQDNFMKPYSFSVLNHERRIFNYRLSRGRRIVENFFGILVSRFTVFQKPINLSPTEVNAIVLACCTIS</sequence>
<evidence type="ECO:0000256" key="7">
    <source>
        <dbReference type="ARBA" id="ARBA00023242"/>
    </source>
</evidence>